<comment type="subcellular location">
    <subcellularLocation>
        <location evidence="1">Cell membrane</location>
        <topology evidence="1">Multi-pass membrane protein</topology>
    </subcellularLocation>
</comment>
<evidence type="ECO:0000256" key="3">
    <source>
        <dbReference type="ARBA" id="ARBA00022692"/>
    </source>
</evidence>
<dbReference type="Pfam" id="PF03899">
    <property type="entry name" value="ATP-synt_I"/>
    <property type="match status" value="1"/>
</dbReference>
<keyword evidence="3 6" id="KW-0812">Transmembrane</keyword>
<sequence>MSELTAFKNQIFFYGIIVAALCELASLPFLGLNRMFSYGLALGTAIAIVNFNIMEFTLKKALAGRGGSMAFIGYILRLLIYGGAFYMSMRVGTISGLGTLLGFLTLKAAIYYLHGFKAKFSKDRKVRPEVQAEYEKMDLLKEEHKSDRLRDKIRNELSYQEDEVFYEKSPKKTYRTYKRKKLSNK</sequence>
<evidence type="ECO:0000256" key="6">
    <source>
        <dbReference type="SAM" id="Phobius"/>
    </source>
</evidence>
<dbReference type="GO" id="GO:0005886">
    <property type="term" value="C:plasma membrane"/>
    <property type="evidence" value="ECO:0007669"/>
    <property type="project" value="UniProtKB-SubCell"/>
</dbReference>
<feature type="transmembrane region" description="Helical" evidence="6">
    <location>
        <begin position="12"/>
        <end position="30"/>
    </location>
</feature>
<dbReference type="InterPro" id="IPR005598">
    <property type="entry name" value="ATP_synth_I"/>
</dbReference>
<proteinExistence type="predicted"/>
<name>A0A8J7W4G7_9FIRM</name>
<feature type="transmembrane region" description="Helical" evidence="6">
    <location>
        <begin position="36"/>
        <end position="54"/>
    </location>
</feature>
<keyword evidence="8" id="KW-1185">Reference proteome</keyword>
<evidence type="ECO:0000313" key="8">
    <source>
        <dbReference type="Proteomes" id="UP000675664"/>
    </source>
</evidence>
<evidence type="ECO:0000313" key="7">
    <source>
        <dbReference type="EMBL" id="MBR0599188.1"/>
    </source>
</evidence>
<accession>A0A8J7W4G7</accession>
<keyword evidence="4 6" id="KW-1133">Transmembrane helix</keyword>
<evidence type="ECO:0000256" key="4">
    <source>
        <dbReference type="ARBA" id="ARBA00022989"/>
    </source>
</evidence>
<evidence type="ECO:0000256" key="1">
    <source>
        <dbReference type="ARBA" id="ARBA00004651"/>
    </source>
</evidence>
<feature type="transmembrane region" description="Helical" evidence="6">
    <location>
        <begin position="66"/>
        <end position="87"/>
    </location>
</feature>
<reference evidence="7" key="1">
    <citation type="submission" date="2021-04" db="EMBL/GenBank/DDBJ databases">
        <title>Sinoanaerobacter chloroacetimidivorans sp. nov., an obligate anaerobic bacterium isolated from anaerobic sludge.</title>
        <authorList>
            <person name="Bao Y."/>
        </authorList>
    </citation>
    <scope>NUCLEOTIDE SEQUENCE</scope>
    <source>
        <strain evidence="7">BAD-6</strain>
    </source>
</reference>
<evidence type="ECO:0000256" key="5">
    <source>
        <dbReference type="ARBA" id="ARBA00023136"/>
    </source>
</evidence>
<dbReference type="EMBL" id="JAGSND010000011">
    <property type="protein sequence ID" value="MBR0599188.1"/>
    <property type="molecule type" value="Genomic_DNA"/>
</dbReference>
<comment type="caution">
    <text evidence="7">The sequence shown here is derived from an EMBL/GenBank/DDBJ whole genome shotgun (WGS) entry which is preliminary data.</text>
</comment>
<organism evidence="7 8">
    <name type="scientific">Sinanaerobacter chloroacetimidivorans</name>
    <dbReference type="NCBI Taxonomy" id="2818044"/>
    <lineage>
        <taxon>Bacteria</taxon>
        <taxon>Bacillati</taxon>
        <taxon>Bacillota</taxon>
        <taxon>Clostridia</taxon>
        <taxon>Peptostreptococcales</taxon>
        <taxon>Anaerovoracaceae</taxon>
        <taxon>Sinanaerobacter</taxon>
    </lineage>
</organism>
<gene>
    <name evidence="7" type="ORF">KCX82_14960</name>
</gene>
<reference evidence="7" key="2">
    <citation type="submission" date="2021-04" db="EMBL/GenBank/DDBJ databases">
        <authorList>
            <person name="Liu J."/>
        </authorList>
    </citation>
    <scope>NUCLEOTIDE SEQUENCE</scope>
    <source>
        <strain evidence="7">BAD-6</strain>
    </source>
</reference>
<keyword evidence="2" id="KW-1003">Cell membrane</keyword>
<dbReference type="RefSeq" id="WP_227019322.1">
    <property type="nucleotide sequence ID" value="NZ_JAGSND010000011.1"/>
</dbReference>
<evidence type="ECO:0000256" key="2">
    <source>
        <dbReference type="ARBA" id="ARBA00022475"/>
    </source>
</evidence>
<keyword evidence="5 6" id="KW-0472">Membrane</keyword>
<feature type="transmembrane region" description="Helical" evidence="6">
    <location>
        <begin position="93"/>
        <end position="114"/>
    </location>
</feature>
<dbReference type="Proteomes" id="UP000675664">
    <property type="component" value="Unassembled WGS sequence"/>
</dbReference>
<dbReference type="AlphaFoldDB" id="A0A8J7W4G7"/>
<protein>
    <submittedName>
        <fullName evidence="7">ATP synthase subunit I</fullName>
    </submittedName>
</protein>